<evidence type="ECO:0000313" key="1">
    <source>
        <dbReference type="EMBL" id="ONI38938.1"/>
    </source>
</evidence>
<organism evidence="1 2">
    <name type="scientific">Candidatus Epulonipiscium fishelsonii</name>
    <dbReference type="NCBI Taxonomy" id="77094"/>
    <lineage>
        <taxon>Bacteria</taxon>
        <taxon>Bacillati</taxon>
        <taxon>Bacillota</taxon>
        <taxon>Clostridia</taxon>
        <taxon>Lachnospirales</taxon>
        <taxon>Lachnospiraceae</taxon>
        <taxon>Candidatus Epulonipiscium</taxon>
    </lineage>
</organism>
<proteinExistence type="predicted"/>
<comment type="caution">
    <text evidence="1">The sequence shown here is derived from an EMBL/GenBank/DDBJ whole genome shotgun (WGS) entry which is preliminary data.</text>
</comment>
<name>A0ACC8X9Z3_9FIRM</name>
<accession>A0ACC8X9Z3</accession>
<gene>
    <name evidence="1" type="ORF">AN396_09675</name>
</gene>
<protein>
    <submittedName>
        <fullName evidence="1">Uncharacterized protein</fullName>
    </submittedName>
</protein>
<keyword evidence="2" id="KW-1185">Reference proteome</keyword>
<reference evidence="1" key="1">
    <citation type="submission" date="2016-08" db="EMBL/GenBank/DDBJ databases">
        <authorList>
            <person name="Ngugi D.K."/>
            <person name="Miyake S."/>
            <person name="Stingl U."/>
        </authorList>
    </citation>
    <scope>NUCLEOTIDE SEQUENCE</scope>
    <source>
        <strain evidence="1">SCG-B11WGA-EpuloA1</strain>
    </source>
</reference>
<dbReference type="EMBL" id="LJDB01000075">
    <property type="protein sequence ID" value="ONI38938.1"/>
    <property type="molecule type" value="Genomic_DNA"/>
</dbReference>
<dbReference type="Proteomes" id="UP000188605">
    <property type="component" value="Unassembled WGS sequence"/>
</dbReference>
<sequence length="357" mass="41113">MKEFLSKFEDNVEKLNDKLRILEYANRKANSILEYLDSGIIIVDECGNICEYNKLADDYFKINEFNKMHLKHISKELNKKIGTKELYNNNEKFIIELEKDNRLLYIKMGAMGQVNAHGYLISVMDVTKIRRLESIKSEFITNITHELKTPLTSIQGFVETLQNGALDNPAIAKKFLNIISIETKRLYSLIQDILSLSEIESMNILKDEEDIKLKDIILEIVQLLEPQALEKNIQINLLHLEDVTLKEVNQDYVKQFVTNLISNAIKYTDEGKVEISLNVLQNKIILVIEDTGIGISAQDIDRIFERFYRVDKSRSRKSGGTGIGLSIVKHIAQLYNWEIEVDSEEGNGTMFKITFNN</sequence>
<evidence type="ECO:0000313" key="2">
    <source>
        <dbReference type="Proteomes" id="UP000188605"/>
    </source>
</evidence>